<feature type="region of interest" description="Disordered" evidence="5">
    <location>
        <begin position="28"/>
        <end position="64"/>
    </location>
</feature>
<dbReference type="GO" id="GO:0007265">
    <property type="term" value="P:Ras protein signal transduction"/>
    <property type="evidence" value="ECO:0007669"/>
    <property type="project" value="TreeGrafter"/>
</dbReference>
<dbReference type="InterPro" id="IPR008937">
    <property type="entry name" value="Ras-like_GEF"/>
</dbReference>
<dbReference type="GO" id="GO:0005886">
    <property type="term" value="C:plasma membrane"/>
    <property type="evidence" value="ECO:0007669"/>
    <property type="project" value="TreeGrafter"/>
</dbReference>
<dbReference type="PROSITE" id="PS50212">
    <property type="entry name" value="RASGEF_NTER"/>
    <property type="match status" value="1"/>
</dbReference>
<feature type="domain" description="N-terminal Ras-GEF" evidence="9">
    <location>
        <begin position="1088"/>
        <end position="1219"/>
    </location>
</feature>
<feature type="domain" description="Ras-GEF" evidence="7">
    <location>
        <begin position="1257"/>
        <end position="1554"/>
    </location>
</feature>
<dbReference type="EMBL" id="RSCE01000012">
    <property type="protein sequence ID" value="RSH78505.1"/>
    <property type="molecule type" value="Genomic_DNA"/>
</dbReference>
<dbReference type="FunFam" id="2.30.30.40:FF:000072">
    <property type="entry name" value="Unconventional Myosin IB"/>
    <property type="match status" value="1"/>
</dbReference>
<evidence type="ECO:0000259" key="6">
    <source>
        <dbReference type="PROSITE" id="PS50002"/>
    </source>
</evidence>
<proteinExistence type="predicted"/>
<dbReference type="CDD" id="cd06224">
    <property type="entry name" value="REM"/>
    <property type="match status" value="1"/>
</dbReference>
<evidence type="ECO:0000259" key="8">
    <source>
        <dbReference type="PROSITE" id="PS50020"/>
    </source>
</evidence>
<dbReference type="Pfam" id="PF00397">
    <property type="entry name" value="WW"/>
    <property type="match status" value="1"/>
</dbReference>
<dbReference type="CDD" id="cd11883">
    <property type="entry name" value="SH3_Sdc25"/>
    <property type="match status" value="1"/>
</dbReference>
<feature type="region of interest" description="Disordered" evidence="5">
    <location>
        <begin position="880"/>
        <end position="959"/>
    </location>
</feature>
<dbReference type="PROSITE" id="PS50020">
    <property type="entry name" value="WW_DOMAIN_2"/>
    <property type="match status" value="2"/>
</dbReference>
<dbReference type="SUPFAM" id="SSF48366">
    <property type="entry name" value="Ras GEF"/>
    <property type="match status" value="1"/>
</dbReference>
<dbReference type="InterPro" id="IPR036020">
    <property type="entry name" value="WW_dom_sf"/>
</dbReference>
<dbReference type="InterPro" id="IPR001202">
    <property type="entry name" value="WW_dom"/>
</dbReference>
<keyword evidence="11" id="KW-1185">Reference proteome</keyword>
<dbReference type="Proteomes" id="UP000279236">
    <property type="component" value="Unassembled WGS sequence"/>
</dbReference>
<feature type="compositionally biased region" description="Low complexity" evidence="5">
    <location>
        <begin position="926"/>
        <end position="938"/>
    </location>
</feature>
<sequence length="1565" mass="169296">MADTRMSSAAVYSPSAALEAIGIVDLSDPGPSSQPLHAHHGGHAAHYGSHSHNAQTHGGDAHSATANALGLPPDAQVVRVPEGERYRVRAVYDFEATDESALSFRAGDIIEVLTMLPSGWWDGMLATSRGWFPSNYVEDVEDGELDDADEFDNVHDETLQQLQQHSLQQQQQQHRQSRYSTAASIEIIPDNRVHNGSSGDLLGFEDSMTRAGWGSWPVDVRSTSLDDLALELMGGDPGVTSVQHGAKRDPDNLTGAHDPDETLRSHLVRRSVGPGGNGNNTADDAQGDAWVPNITPDGRVYYHNTHTGENAWEIPDDEEDVDYGTAGQNGDEPTSSSHYGQPRATDSYDPAEERRRRPSTSTTSSARSRPASMQPDEQFRVPPHRVAGGVPLPWTARLSDDGRTWYYVNQETGETRRTPPQAVATEAASSPTTATDAAARRISAPPASISGTVASSANRAPSIHASVHTGRSQQDWEDRIRTQLSPLFATPGRPNIQTLVSVVVDAIQLVYEAAIAGAAAEEQILLAREAESDLSTALRYDDDAVERAALAQIAVVTAVRSLVIALGYVGPLIPAMRSYDPSAQDDIMSRPAWTSDMSLVGSLGLLQITIHGAITGPRGREASESAWTMVIRAAKKLRSVVESFPDLALSDSAPDRRDVARARRLAAWFGADRLGDFMSGRFGFGNVKDTVLRPLDQAAVVEVQKLKAECDAVIRTGGGGWFDSGSLEIVRSTARFRDAVGHIDVAIAIDLDGDLTESSPSDDDARAYADLVSKARHALRDLDEANMGLYTSAADVFLRAGEPQALSTREKTGHTVASVFRALSALLVVAQQQVAMLDHGQVRGSLGARSPAVAARRVAAAAAEIHGRALSVMSFDLPISERDPTGNHERQPSLASTESGRNRAATTESEYLDQDEARRARRGSRVSRASHSASASGSQTSLVASIRRGEGSSSSTSLAYAQDVSDTGGSMRNSNRASILKAVPSFLRNRSGSEDQAKKSGKKLAKLLGEESVATATRTGAISSVVGGTVGSMMPPSSAISPSIASSASIAHQPPPPAPMAPPPSAMRSQDAWYLATDFPVGELVFDDRGAVKAGTIRGLVARLTAHVQYDNAFFQAFLLTFRSFVNIDELVELLIERYNITAPPDLTPDQIKEWTLRKQTPVRLRVANALKAWLDNYYVESEDIDALGVVDEFAKTTLVANGNELISRQLTQLVDRRRRGDGDAQSRRVITGGQQPPPQPILPRQTSRPIALLDIQPLELARQLTLIESTCFQRIRPSECLNKQWNMPVNDRMPDLAPNVRRAILVGDSVARWATWCIVSTKEMKMRMVILKHFIRVAYDLRELHNFSSMAGVVAAISGSAVMRMKRTWDLVPDKSMKEWRELERTMDSSKNFSKYREMLKTVNPPCVPFLGLYLSALTFIEDGNKDKVPGPNPDGSQPMTPSASSMSMRKDSISTIATSNSAATATTMISTTATIATTINGSTTTGGSGPMLINFFKRQLSADIIREIQQYQSQPYNLATCKPIQVFIESGIDSVSQESEELYQLSLANEPKEDPNRSLGGAA</sequence>
<dbReference type="SMART" id="SM00456">
    <property type="entry name" value="WW"/>
    <property type="match status" value="2"/>
</dbReference>
<dbReference type="Pfam" id="PF00617">
    <property type="entry name" value="RasGEF"/>
    <property type="match status" value="1"/>
</dbReference>
<accession>A0A427XHZ8</accession>
<evidence type="ECO:0000256" key="3">
    <source>
        <dbReference type="PROSITE-ProRule" id="PRU00168"/>
    </source>
</evidence>
<evidence type="ECO:0000256" key="5">
    <source>
        <dbReference type="SAM" id="MobiDB-lite"/>
    </source>
</evidence>
<evidence type="ECO:0000256" key="4">
    <source>
        <dbReference type="PROSITE-ProRule" id="PRU00192"/>
    </source>
</evidence>
<dbReference type="InterPro" id="IPR000651">
    <property type="entry name" value="Ras-like_Gua-exchang_fac_N"/>
</dbReference>
<dbReference type="SUPFAM" id="SSF50044">
    <property type="entry name" value="SH3-domain"/>
    <property type="match status" value="1"/>
</dbReference>
<comment type="caution">
    <text evidence="10">The sequence shown here is derived from an EMBL/GenBank/DDBJ whole genome shotgun (WGS) entry which is preliminary data.</text>
</comment>
<dbReference type="InterPro" id="IPR036964">
    <property type="entry name" value="RASGEF_cat_dom_sf"/>
</dbReference>
<dbReference type="InterPro" id="IPR036028">
    <property type="entry name" value="SH3-like_dom_sf"/>
</dbReference>
<dbReference type="OrthoDB" id="546434at2759"/>
<feature type="compositionally biased region" description="Basic and acidic residues" evidence="5">
    <location>
        <begin position="880"/>
        <end position="891"/>
    </location>
</feature>
<feature type="region of interest" description="Disordered" evidence="5">
    <location>
        <begin position="411"/>
        <end position="476"/>
    </location>
</feature>
<dbReference type="Pfam" id="PF00018">
    <property type="entry name" value="SH3_1"/>
    <property type="match status" value="1"/>
</dbReference>
<feature type="region of interest" description="Disordered" evidence="5">
    <location>
        <begin position="309"/>
        <end position="388"/>
    </location>
</feature>
<evidence type="ECO:0000313" key="10">
    <source>
        <dbReference type="EMBL" id="RSH78505.1"/>
    </source>
</evidence>
<feature type="region of interest" description="Disordered" evidence="5">
    <location>
        <begin position="1218"/>
        <end position="1244"/>
    </location>
</feature>
<dbReference type="Gene3D" id="1.10.840.10">
    <property type="entry name" value="Ras guanine-nucleotide exchange factors catalytic domain"/>
    <property type="match status" value="1"/>
</dbReference>
<dbReference type="SMART" id="SM00147">
    <property type="entry name" value="RasGEF"/>
    <property type="match status" value="1"/>
</dbReference>
<dbReference type="PROSITE" id="PS50002">
    <property type="entry name" value="SH3"/>
    <property type="match status" value="1"/>
</dbReference>
<dbReference type="SMART" id="SM00326">
    <property type="entry name" value="SH3"/>
    <property type="match status" value="1"/>
</dbReference>
<dbReference type="SUPFAM" id="SSF51045">
    <property type="entry name" value="WW domain"/>
    <property type="match status" value="1"/>
</dbReference>
<dbReference type="Gene3D" id="1.20.870.10">
    <property type="entry name" value="Son of sevenless (SoS) protein Chain: S domain 1"/>
    <property type="match status" value="1"/>
</dbReference>
<dbReference type="Pfam" id="PF00618">
    <property type="entry name" value="RasGEF_N"/>
    <property type="match status" value="1"/>
</dbReference>
<feature type="domain" description="SH3" evidence="6">
    <location>
        <begin position="83"/>
        <end position="142"/>
    </location>
</feature>
<feature type="region of interest" description="Disordered" evidence="5">
    <location>
        <begin position="1037"/>
        <end position="1065"/>
    </location>
</feature>
<evidence type="ECO:0000313" key="11">
    <source>
        <dbReference type="Proteomes" id="UP000279236"/>
    </source>
</evidence>
<dbReference type="PANTHER" id="PTHR23113:SF368">
    <property type="entry name" value="CELL DIVISION CONTROL PROTEIN 25"/>
    <property type="match status" value="1"/>
</dbReference>
<dbReference type="InterPro" id="IPR001895">
    <property type="entry name" value="RASGEF_cat_dom"/>
</dbReference>
<feature type="compositionally biased region" description="Basic and acidic residues" evidence="5">
    <location>
        <begin position="246"/>
        <end position="264"/>
    </location>
</feature>
<dbReference type="PANTHER" id="PTHR23113">
    <property type="entry name" value="GUANINE NUCLEOTIDE EXCHANGE FACTOR"/>
    <property type="match status" value="1"/>
</dbReference>
<keyword evidence="1 4" id="KW-0728">SH3 domain</keyword>
<feature type="compositionally biased region" description="Low complexity" evidence="5">
    <location>
        <begin position="1037"/>
        <end position="1052"/>
    </location>
</feature>
<feature type="domain" description="WW" evidence="8">
    <location>
        <begin position="388"/>
        <end position="422"/>
    </location>
</feature>
<dbReference type="Gene3D" id="2.20.70.10">
    <property type="match status" value="2"/>
</dbReference>
<feature type="compositionally biased region" description="Basic and acidic residues" evidence="5">
    <location>
        <begin position="1218"/>
        <end position="1227"/>
    </location>
</feature>
<feature type="domain" description="WW" evidence="8">
    <location>
        <begin position="290"/>
        <end position="317"/>
    </location>
</feature>
<dbReference type="STRING" id="105984.A0A427XHZ8"/>
<name>A0A427XHZ8_9TREE</name>
<dbReference type="PROSITE" id="PS50009">
    <property type="entry name" value="RASGEF_CAT"/>
    <property type="match status" value="1"/>
</dbReference>
<gene>
    <name evidence="10" type="ORF">EHS24_002230</name>
</gene>
<organism evidence="10 11">
    <name type="scientific">Apiotrichum porosum</name>
    <dbReference type="NCBI Taxonomy" id="105984"/>
    <lineage>
        <taxon>Eukaryota</taxon>
        <taxon>Fungi</taxon>
        <taxon>Dikarya</taxon>
        <taxon>Basidiomycota</taxon>
        <taxon>Agaricomycotina</taxon>
        <taxon>Tremellomycetes</taxon>
        <taxon>Trichosporonales</taxon>
        <taxon>Trichosporonaceae</taxon>
        <taxon>Apiotrichum</taxon>
    </lineage>
</organism>
<dbReference type="PRINTS" id="PR00452">
    <property type="entry name" value="SH3DOMAIN"/>
</dbReference>
<keyword evidence="2 3" id="KW-0344">Guanine-nucleotide releasing factor</keyword>
<evidence type="ECO:0000256" key="1">
    <source>
        <dbReference type="ARBA" id="ARBA00022443"/>
    </source>
</evidence>
<evidence type="ECO:0000256" key="2">
    <source>
        <dbReference type="ARBA" id="ARBA00022658"/>
    </source>
</evidence>
<feature type="compositionally biased region" description="Low complexity" evidence="5">
    <location>
        <begin position="359"/>
        <end position="372"/>
    </location>
</feature>
<dbReference type="GO" id="GO:0005085">
    <property type="term" value="F:guanyl-nucleotide exchange factor activity"/>
    <property type="evidence" value="ECO:0007669"/>
    <property type="project" value="UniProtKB-KW"/>
</dbReference>
<dbReference type="CDD" id="cd00155">
    <property type="entry name" value="RasGEF"/>
    <property type="match status" value="1"/>
</dbReference>
<feature type="region of interest" description="Disordered" evidence="5">
    <location>
        <begin position="235"/>
        <end position="292"/>
    </location>
</feature>
<dbReference type="Gene3D" id="2.30.30.40">
    <property type="entry name" value="SH3 Domains"/>
    <property type="match status" value="1"/>
</dbReference>
<feature type="compositionally biased region" description="Low complexity" evidence="5">
    <location>
        <begin position="422"/>
        <end position="450"/>
    </location>
</feature>
<dbReference type="CDD" id="cd00201">
    <property type="entry name" value="WW"/>
    <property type="match status" value="2"/>
</dbReference>
<dbReference type="InterPro" id="IPR001452">
    <property type="entry name" value="SH3_domain"/>
</dbReference>
<feature type="compositionally biased region" description="Polar residues" evidence="5">
    <location>
        <begin position="1436"/>
        <end position="1448"/>
    </location>
</feature>
<feature type="compositionally biased region" description="Polar residues" evidence="5">
    <location>
        <begin position="893"/>
        <end position="909"/>
    </location>
</feature>
<feature type="compositionally biased region" description="Polar residues" evidence="5">
    <location>
        <begin position="326"/>
        <end position="339"/>
    </location>
</feature>
<dbReference type="RefSeq" id="XP_028473652.1">
    <property type="nucleotide sequence ID" value="XM_028617974.1"/>
</dbReference>
<evidence type="ECO:0000259" key="7">
    <source>
        <dbReference type="PROSITE" id="PS50009"/>
    </source>
</evidence>
<dbReference type="InterPro" id="IPR023578">
    <property type="entry name" value="Ras_GEF_dom_sf"/>
</dbReference>
<dbReference type="SMART" id="SM00229">
    <property type="entry name" value="RasGEFN"/>
    <property type="match status" value="1"/>
</dbReference>
<dbReference type="GeneID" id="39586773"/>
<evidence type="ECO:0008006" key="12">
    <source>
        <dbReference type="Google" id="ProtNLM"/>
    </source>
</evidence>
<feature type="region of interest" description="Disordered" evidence="5">
    <location>
        <begin position="1426"/>
        <end position="1448"/>
    </location>
</feature>
<feature type="compositionally biased region" description="Pro residues" evidence="5">
    <location>
        <begin position="1053"/>
        <end position="1065"/>
    </location>
</feature>
<protein>
    <recommendedName>
        <fullName evidence="12">Cell division control protein 25</fullName>
    </recommendedName>
</protein>
<evidence type="ECO:0000259" key="9">
    <source>
        <dbReference type="PROSITE" id="PS50212"/>
    </source>
</evidence>
<reference evidence="10 11" key="1">
    <citation type="submission" date="2018-11" db="EMBL/GenBank/DDBJ databases">
        <title>Genome sequence of Apiotrichum porosum DSM 27194.</title>
        <authorList>
            <person name="Aliyu H."/>
            <person name="Gorte O."/>
            <person name="Ochsenreither K."/>
        </authorList>
    </citation>
    <scope>NUCLEOTIDE SEQUENCE [LARGE SCALE GENOMIC DNA]</scope>
    <source>
        <strain evidence="10 11">DSM 27194</strain>
    </source>
</reference>